<keyword evidence="3" id="KW-1185">Reference proteome</keyword>
<dbReference type="RefSeq" id="WP_115375101.1">
    <property type="nucleotide sequence ID" value="NZ_QASA01000001.1"/>
</dbReference>
<keyword evidence="1" id="KW-1133">Transmembrane helix</keyword>
<evidence type="ECO:0008006" key="4">
    <source>
        <dbReference type="Google" id="ProtNLM"/>
    </source>
</evidence>
<accession>A0A369QSA7</accession>
<feature type="transmembrane region" description="Helical" evidence="1">
    <location>
        <begin position="41"/>
        <end position="60"/>
    </location>
</feature>
<organism evidence="2 3">
    <name type="scientific">Adhaeribacter pallidiroseus</name>
    <dbReference type="NCBI Taxonomy" id="2072847"/>
    <lineage>
        <taxon>Bacteria</taxon>
        <taxon>Pseudomonadati</taxon>
        <taxon>Bacteroidota</taxon>
        <taxon>Cytophagia</taxon>
        <taxon>Cytophagales</taxon>
        <taxon>Hymenobacteraceae</taxon>
        <taxon>Adhaeribacter</taxon>
    </lineage>
</organism>
<gene>
    <name evidence="2" type="ORF">AHMF7616_04837</name>
</gene>
<dbReference type="Proteomes" id="UP000253919">
    <property type="component" value="Unassembled WGS sequence"/>
</dbReference>
<dbReference type="AlphaFoldDB" id="A0A369QSA7"/>
<evidence type="ECO:0000313" key="2">
    <source>
        <dbReference type="EMBL" id="RDC66206.1"/>
    </source>
</evidence>
<keyword evidence="1" id="KW-0812">Transmembrane</keyword>
<dbReference type="EMBL" id="QASA01000001">
    <property type="protein sequence ID" value="RDC66206.1"/>
    <property type="molecule type" value="Genomic_DNA"/>
</dbReference>
<keyword evidence="1" id="KW-0472">Membrane</keyword>
<dbReference type="OrthoDB" id="894003at2"/>
<proteinExistence type="predicted"/>
<reference evidence="2 3" key="1">
    <citation type="submission" date="2018-04" db="EMBL/GenBank/DDBJ databases">
        <title>Adhaeribacter sp. HMF7616 genome sequencing and assembly.</title>
        <authorList>
            <person name="Kang H."/>
            <person name="Kang J."/>
            <person name="Cha I."/>
            <person name="Kim H."/>
            <person name="Joh K."/>
        </authorList>
    </citation>
    <scope>NUCLEOTIDE SEQUENCE [LARGE SCALE GENOMIC DNA]</scope>
    <source>
        <strain evidence="2 3">HMF7616</strain>
    </source>
</reference>
<sequence>MLTDKELEIIRRKMAQLEMEPPATAWDDIKTEIKPRKQFRAYWWVGGSLLVLGLLLFLNFSKQQNQQLAGKPIQVGEHNNQANLKTSGRPLQLAKPVITRKNLKNNPLTWPLAPALNPPLNFTRKPNKSTARAINQRTVKSEKYQALPGVSKATRVTEKTRSTEQVIINFTTQNSEDSVYTTKEQAVAADSATKLQQAVRSKSDSAGVKPLVTSPNKSQKEKKEDWLLGFLVAPNYAFRSVVSHAPDSLFATYLKNRHHGSAERFGLELGLLVSKPITTPLHWEATIAWLKLKENFTYQNDSPVFNSLQNTRQLVSTYHYGRTQVGLTYYFRERSKSKFNVTVAGGANWLLTGKTYQSYNGQWQDSSESTRRNLLAPANYHVAVGLGFSKPLGSLFEGRLMPTFTYYLGSIYRKQEPFRLRPYTFGLQLTFKRRFSRAPDPTKTTR</sequence>
<name>A0A369QSA7_9BACT</name>
<evidence type="ECO:0000313" key="3">
    <source>
        <dbReference type="Proteomes" id="UP000253919"/>
    </source>
</evidence>
<evidence type="ECO:0000256" key="1">
    <source>
        <dbReference type="SAM" id="Phobius"/>
    </source>
</evidence>
<protein>
    <recommendedName>
        <fullName evidence="4">Outer membrane protein beta-barrel domain-containing protein</fullName>
    </recommendedName>
</protein>
<comment type="caution">
    <text evidence="2">The sequence shown here is derived from an EMBL/GenBank/DDBJ whole genome shotgun (WGS) entry which is preliminary data.</text>
</comment>